<evidence type="ECO:0000256" key="6">
    <source>
        <dbReference type="ARBA" id="ARBA00018322"/>
    </source>
</evidence>
<feature type="transmembrane region" description="Helical" evidence="10">
    <location>
        <begin position="440"/>
        <end position="460"/>
    </location>
</feature>
<name>A0A1F6D1E8_HANXR</name>
<dbReference type="GO" id="GO:0008654">
    <property type="term" value="P:phospholipid biosynthetic process"/>
    <property type="evidence" value="ECO:0007669"/>
    <property type="project" value="InterPro"/>
</dbReference>
<evidence type="ECO:0000256" key="1">
    <source>
        <dbReference type="ARBA" id="ARBA00000729"/>
    </source>
</evidence>
<dbReference type="PANTHER" id="PTHR43584:SF8">
    <property type="entry name" value="N-ACETYLMURAMATE ALPHA-1-PHOSPHATE URIDYLYLTRANSFERASE"/>
    <property type="match status" value="1"/>
</dbReference>
<keyword evidence="10" id="KW-1133">Transmembrane helix</keyword>
<organism evidence="12 13">
    <name type="scientific">Handelsmanbacteria sp. (strain RIFCSPLOWO2_12_FULL_64_10)</name>
    <dbReference type="NCBI Taxonomy" id="1817868"/>
    <lineage>
        <taxon>Bacteria</taxon>
        <taxon>Candidatus Handelsmaniibacteriota</taxon>
    </lineage>
</organism>
<evidence type="ECO:0000256" key="9">
    <source>
        <dbReference type="ARBA" id="ARBA00049235"/>
    </source>
</evidence>
<gene>
    <name evidence="12" type="ORF">A3F84_08280</name>
</gene>
<dbReference type="GO" id="GO:0016779">
    <property type="term" value="F:nucleotidyltransferase activity"/>
    <property type="evidence" value="ECO:0007669"/>
    <property type="project" value="UniProtKB-KW"/>
</dbReference>
<dbReference type="InterPro" id="IPR000462">
    <property type="entry name" value="CDP-OH_P_trans"/>
</dbReference>
<dbReference type="InterPro" id="IPR029044">
    <property type="entry name" value="Nucleotide-diphossugar_trans"/>
</dbReference>
<dbReference type="InterPro" id="IPR025877">
    <property type="entry name" value="MobA-like_NTP_Trfase"/>
</dbReference>
<keyword evidence="8" id="KW-0548">Nucleotidyltransferase</keyword>
<dbReference type="GO" id="GO:0016020">
    <property type="term" value="C:membrane"/>
    <property type="evidence" value="ECO:0007669"/>
    <property type="project" value="InterPro"/>
</dbReference>
<evidence type="ECO:0000256" key="7">
    <source>
        <dbReference type="ARBA" id="ARBA00022679"/>
    </source>
</evidence>
<keyword evidence="10" id="KW-0472">Membrane</keyword>
<comment type="catalytic activity">
    <reaction evidence="9">
        <text>CDP-1L-myo-inositol + 1D-myo-inositol 3-phosphate = bis(1L-myo-inositol) 3,1'-phosphate 1-phosphate + CMP + H(+)</text>
        <dbReference type="Rhea" id="RHEA:31327"/>
        <dbReference type="ChEBI" id="CHEBI:15378"/>
        <dbReference type="ChEBI" id="CHEBI:58401"/>
        <dbReference type="ChEBI" id="CHEBI:60377"/>
        <dbReference type="ChEBI" id="CHEBI:62573"/>
        <dbReference type="ChEBI" id="CHEBI:62576"/>
        <dbReference type="EC" id="2.7.8.34"/>
    </reaction>
</comment>
<dbReference type="PANTHER" id="PTHR43584">
    <property type="entry name" value="NUCLEOTIDYL TRANSFERASE"/>
    <property type="match status" value="1"/>
</dbReference>
<dbReference type="EMBL" id="MFKF01000088">
    <property type="protein sequence ID" value="OGG55205.1"/>
    <property type="molecule type" value="Genomic_DNA"/>
</dbReference>
<evidence type="ECO:0000256" key="2">
    <source>
        <dbReference type="ARBA" id="ARBA00006982"/>
    </source>
</evidence>
<sequence length="498" mass="54393">MVKTAVILAAGNGSRLRRISGSLPKPLVRVAGVSLIERVMRTALKAGIESFVIVTGYESERIRAHVERIPDLCDRVTWVHNPGYHLPNGGSVLAAREVVSEDFVLLMSDHLFEPEALSHLLRAPRRPGECLLGVDRNLSDIFDMEDATKVCLKGDRIVDIGKSLGAFDGVDTGMFVCSPRLFEALAACAIDGQGCSLTDGVRRLAQEGRMAAVDVGQATWQDVDTPEALRHAERMLYRSTRKPTDGIISRHLNRAISIQFSKVFIALGVTPNQVSFLTLLLGLMAAWSISCGDYAHVALAGILFQFSSILDGSDGEVAKLRMNGSRRGEWLDTLVDCLTYLAFFIGVTVGHYQRTQSSAVLPIGFLSLAVIALTLSIMYFYLMNTGSGSLRRYVAAFTEMASDRRRHPIYRLLSRLSFATRRDFFSFTFCVFALLNRLDWIFAAMILGIAMVTCAVALSAGRLLRDSGAQALDEKVGIEEGERRYPGGAPISTGSAGS</sequence>
<evidence type="ECO:0000259" key="11">
    <source>
        <dbReference type="Pfam" id="PF12804"/>
    </source>
</evidence>
<feature type="transmembrane region" description="Helical" evidence="10">
    <location>
        <begin position="263"/>
        <end position="288"/>
    </location>
</feature>
<protein>
    <recommendedName>
        <fullName evidence="6">Bifunctional IPC transferase and DIPP synthase</fullName>
        <ecNumber evidence="4">2.7.7.74</ecNumber>
        <ecNumber evidence="5">2.7.8.34</ecNumber>
    </recommendedName>
</protein>
<dbReference type="InterPro" id="IPR050065">
    <property type="entry name" value="GlmU-like"/>
</dbReference>
<comment type="caution">
    <text evidence="12">The sequence shown here is derived from an EMBL/GenBank/DDBJ whole genome shotgun (WGS) entry which is preliminary data.</text>
</comment>
<comment type="catalytic activity">
    <reaction evidence="1">
        <text>1D-myo-inositol 3-phosphate + CTP + H(+) = CDP-1L-myo-inositol + diphosphate</text>
        <dbReference type="Rhea" id="RHEA:30647"/>
        <dbReference type="ChEBI" id="CHEBI:15378"/>
        <dbReference type="ChEBI" id="CHEBI:33019"/>
        <dbReference type="ChEBI" id="CHEBI:37563"/>
        <dbReference type="ChEBI" id="CHEBI:58401"/>
        <dbReference type="ChEBI" id="CHEBI:62573"/>
        <dbReference type="EC" id="2.7.7.74"/>
    </reaction>
</comment>
<dbReference type="SUPFAM" id="SSF53448">
    <property type="entry name" value="Nucleotide-diphospho-sugar transferases"/>
    <property type="match status" value="1"/>
</dbReference>
<feature type="transmembrane region" description="Helical" evidence="10">
    <location>
        <begin position="359"/>
        <end position="382"/>
    </location>
</feature>
<dbReference type="InterPro" id="IPR043130">
    <property type="entry name" value="CDP-OH_PTrfase_TM_dom"/>
</dbReference>
<comment type="similarity">
    <text evidence="3">In the N-terminal section; belongs to the MobA family.</text>
</comment>
<evidence type="ECO:0000256" key="4">
    <source>
        <dbReference type="ARBA" id="ARBA00012504"/>
    </source>
</evidence>
<dbReference type="CDD" id="cd02523">
    <property type="entry name" value="PC_cytidylyltransferase"/>
    <property type="match status" value="1"/>
</dbReference>
<evidence type="ECO:0000256" key="10">
    <source>
        <dbReference type="SAM" id="Phobius"/>
    </source>
</evidence>
<evidence type="ECO:0000313" key="12">
    <source>
        <dbReference type="EMBL" id="OGG55205.1"/>
    </source>
</evidence>
<reference evidence="12 13" key="1">
    <citation type="journal article" date="2016" name="Nat. Commun.">
        <title>Thousands of microbial genomes shed light on interconnected biogeochemical processes in an aquifer system.</title>
        <authorList>
            <person name="Anantharaman K."/>
            <person name="Brown C.T."/>
            <person name="Hug L.A."/>
            <person name="Sharon I."/>
            <person name="Castelle C.J."/>
            <person name="Probst A.J."/>
            <person name="Thomas B.C."/>
            <person name="Singh A."/>
            <person name="Wilkins M.J."/>
            <person name="Karaoz U."/>
            <person name="Brodie E.L."/>
            <person name="Williams K.H."/>
            <person name="Hubbard S.S."/>
            <person name="Banfield J.F."/>
        </authorList>
    </citation>
    <scope>NUCLEOTIDE SEQUENCE [LARGE SCALE GENOMIC DNA]</scope>
    <source>
        <strain evidence="13">RIFCSPLOWO2_12_FULL_64_10</strain>
    </source>
</reference>
<dbReference type="EC" id="2.7.8.34" evidence="5"/>
<dbReference type="Gene3D" id="3.90.550.10">
    <property type="entry name" value="Spore Coat Polysaccharide Biosynthesis Protein SpsA, Chain A"/>
    <property type="match status" value="1"/>
</dbReference>
<evidence type="ECO:0000256" key="8">
    <source>
        <dbReference type="ARBA" id="ARBA00022695"/>
    </source>
</evidence>
<dbReference type="Pfam" id="PF01066">
    <property type="entry name" value="CDP-OH_P_transf"/>
    <property type="match status" value="1"/>
</dbReference>
<feature type="domain" description="MobA-like NTP transferase" evidence="11">
    <location>
        <begin position="5"/>
        <end position="190"/>
    </location>
</feature>
<keyword evidence="10" id="KW-0812">Transmembrane</keyword>
<evidence type="ECO:0000256" key="5">
    <source>
        <dbReference type="ARBA" id="ARBA00013268"/>
    </source>
</evidence>
<accession>A0A1F6D1E8</accession>
<evidence type="ECO:0000256" key="3">
    <source>
        <dbReference type="ARBA" id="ARBA00007897"/>
    </source>
</evidence>
<dbReference type="Gene3D" id="1.20.120.1760">
    <property type="match status" value="1"/>
</dbReference>
<proteinExistence type="inferred from homology"/>
<dbReference type="GO" id="GO:0016780">
    <property type="term" value="F:phosphotransferase activity, for other substituted phosphate groups"/>
    <property type="evidence" value="ECO:0007669"/>
    <property type="project" value="InterPro"/>
</dbReference>
<dbReference type="Pfam" id="PF12804">
    <property type="entry name" value="NTP_transf_3"/>
    <property type="match status" value="1"/>
</dbReference>
<dbReference type="EC" id="2.7.7.74" evidence="4"/>
<feature type="transmembrane region" description="Helical" evidence="10">
    <location>
        <begin position="333"/>
        <end position="353"/>
    </location>
</feature>
<dbReference type="Proteomes" id="UP000178606">
    <property type="component" value="Unassembled WGS sequence"/>
</dbReference>
<dbReference type="AlphaFoldDB" id="A0A1F6D1E8"/>
<comment type="similarity">
    <text evidence="2">In the C-terminal section; belongs to the CDP-alcohol phosphatidyltransferase class-I family.</text>
</comment>
<evidence type="ECO:0000313" key="13">
    <source>
        <dbReference type="Proteomes" id="UP000178606"/>
    </source>
</evidence>
<keyword evidence="7" id="KW-0808">Transferase</keyword>